<sequence length="622" mass="72637">MNPKVFKFLESSALPPKEVDKLIVSAFIEINGLNLINNQLLRNYSISKRKSTKREKLLQFIEIVQSEIEDFNIEKLIELFEFVISPSDRIVNGAIYTPSEIREYIVAQTFRNQRNNLSEVTIADIACGCSGFLYNSAKELRRITGNTYQEIFQNQIFGLDIQEYSVTRSKLLLSLLALSEGEDVEVFHFNIHQGDALLFNWQEHYSDFDGFQIVVGNPPYVSARNLDDNAKENVKLWEVCTTGNPDLYIPFFQIGYENLAENGILGFITMNTFFKSLNGRALRNYFEERNAGIRIVDFGTNQIFKSKSTYTCICFLENSKRTYIEYYKSEHKELPTNRNQYSRINYRNLDAKNGWNLNDNEIISRIEAVGKPFGEKYKTRHGIATLKNDIYIFKPVEEDENFYYLQNGIVHPIEKGICKDILNSNKLSRDINFDEVKEKVLFPYDGEIKPKALEEEILKEQYPYAYKYLKKKKEDLAKRDKGKGKYEKWFAFGRTQSLEKVANKLFFPKFSDRIPSYLISNDDDLLFYNGQAIIGHSEEEMLLVKKILESRLFWYYIKTTSKPYSSAYYSLNGTYIKNFGIPEFTEDDIDFLINEPNQNIIDAFLEDYYDVQLNEELITEPI</sequence>
<dbReference type="InterPro" id="IPR002052">
    <property type="entry name" value="DNA_methylase_N6_adenine_CS"/>
</dbReference>
<comment type="catalytic activity">
    <reaction evidence="5">
        <text>a 2'-deoxyadenosine in DNA + S-adenosyl-L-methionine = an N(6)-methyl-2'-deoxyadenosine in DNA + S-adenosyl-L-homocysteine + H(+)</text>
        <dbReference type="Rhea" id="RHEA:15197"/>
        <dbReference type="Rhea" id="RHEA-COMP:12418"/>
        <dbReference type="Rhea" id="RHEA-COMP:12419"/>
        <dbReference type="ChEBI" id="CHEBI:15378"/>
        <dbReference type="ChEBI" id="CHEBI:57856"/>
        <dbReference type="ChEBI" id="CHEBI:59789"/>
        <dbReference type="ChEBI" id="CHEBI:90615"/>
        <dbReference type="ChEBI" id="CHEBI:90616"/>
        <dbReference type="EC" id="2.1.1.72"/>
    </reaction>
</comment>
<dbReference type="RefSeq" id="WP_123280554.1">
    <property type="nucleotide sequence ID" value="NZ_CP034160.1"/>
</dbReference>
<name>A0A3G8ZEF7_9FLAO</name>
<evidence type="ECO:0000256" key="3">
    <source>
        <dbReference type="ARBA" id="ARBA00022679"/>
    </source>
</evidence>
<dbReference type="GO" id="GO:0003676">
    <property type="term" value="F:nucleic acid binding"/>
    <property type="evidence" value="ECO:0007669"/>
    <property type="project" value="InterPro"/>
</dbReference>
<dbReference type="KEGG" id="eva:EIB75_07880"/>
<protein>
    <recommendedName>
        <fullName evidence="1">site-specific DNA-methyltransferase (adenine-specific)</fullName>
        <ecNumber evidence="1">2.1.1.72</ecNumber>
    </recommendedName>
</protein>
<dbReference type="GO" id="GO:0006304">
    <property type="term" value="P:DNA modification"/>
    <property type="evidence" value="ECO:0007669"/>
    <property type="project" value="InterPro"/>
</dbReference>
<dbReference type="PANTHER" id="PTHR33841">
    <property type="entry name" value="DNA METHYLTRANSFERASE YEEA-RELATED"/>
    <property type="match status" value="1"/>
</dbReference>
<proteinExistence type="predicted"/>
<accession>A0A3G8ZEF7</accession>
<dbReference type="PRINTS" id="PR00507">
    <property type="entry name" value="N12N6MTFRASE"/>
</dbReference>
<dbReference type="Gene3D" id="3.40.50.150">
    <property type="entry name" value="Vaccinia Virus protein VP39"/>
    <property type="match status" value="1"/>
</dbReference>
<dbReference type="SUPFAM" id="SSF53335">
    <property type="entry name" value="S-adenosyl-L-methionine-dependent methyltransferases"/>
    <property type="match status" value="1"/>
</dbReference>
<dbReference type="PANTHER" id="PTHR33841:SF1">
    <property type="entry name" value="DNA METHYLTRANSFERASE A"/>
    <property type="match status" value="1"/>
</dbReference>
<dbReference type="EC" id="2.1.1.72" evidence="1"/>
<dbReference type="Proteomes" id="UP000272316">
    <property type="component" value="Chromosome"/>
</dbReference>
<evidence type="ECO:0000256" key="5">
    <source>
        <dbReference type="ARBA" id="ARBA00047942"/>
    </source>
</evidence>
<dbReference type="InterPro" id="IPR011639">
    <property type="entry name" value="MethylTrfase_TaqI-like_dom"/>
</dbReference>
<dbReference type="InterPro" id="IPR029063">
    <property type="entry name" value="SAM-dependent_MTases_sf"/>
</dbReference>
<reference evidence="8" key="1">
    <citation type="submission" date="2018-11" db="EMBL/GenBank/DDBJ databases">
        <title>Proposal to divide the Flavobacteriaceae and reorganize its genera based on Amino Acid Identity values calculated from whole genome sequences.</title>
        <authorList>
            <person name="Nicholson A.C."/>
            <person name="Gulvik C.A."/>
            <person name="Whitney A.M."/>
            <person name="Sheth M."/>
            <person name="Batra D."/>
            <person name="Pryor J."/>
            <person name="Bernardet J.-F."/>
            <person name="Hugo C."/>
            <person name="Kampfer P."/>
            <person name="Newman J.D."/>
            <person name="McQuiston J.R."/>
        </authorList>
    </citation>
    <scope>NUCLEOTIDE SEQUENCE [LARGE SCALE GENOMIC DNA]</scope>
    <source>
        <strain evidence="8">H6466</strain>
    </source>
</reference>
<dbReference type="GO" id="GO:0009007">
    <property type="term" value="F:site-specific DNA-methyltransferase (adenine-specific) activity"/>
    <property type="evidence" value="ECO:0007669"/>
    <property type="project" value="UniProtKB-EC"/>
</dbReference>
<dbReference type="GO" id="GO:0032259">
    <property type="term" value="P:methylation"/>
    <property type="evidence" value="ECO:0007669"/>
    <property type="project" value="UniProtKB-KW"/>
</dbReference>
<keyword evidence="3 7" id="KW-0808">Transferase</keyword>
<keyword evidence="2 7" id="KW-0489">Methyltransferase</keyword>
<organism evidence="7 8">
    <name type="scientific">Epilithonimonas vandammei</name>
    <dbReference type="NCBI Taxonomy" id="2487072"/>
    <lineage>
        <taxon>Bacteria</taxon>
        <taxon>Pseudomonadati</taxon>
        <taxon>Bacteroidota</taxon>
        <taxon>Flavobacteriia</taxon>
        <taxon>Flavobacteriales</taxon>
        <taxon>Weeksellaceae</taxon>
        <taxon>Chryseobacterium group</taxon>
        <taxon>Epilithonimonas</taxon>
    </lineage>
</organism>
<evidence type="ECO:0000256" key="2">
    <source>
        <dbReference type="ARBA" id="ARBA00022603"/>
    </source>
</evidence>
<evidence type="ECO:0000256" key="4">
    <source>
        <dbReference type="ARBA" id="ARBA00022691"/>
    </source>
</evidence>
<evidence type="ECO:0000256" key="1">
    <source>
        <dbReference type="ARBA" id="ARBA00011900"/>
    </source>
</evidence>
<dbReference type="Pfam" id="PF07669">
    <property type="entry name" value="Eco57I"/>
    <property type="match status" value="1"/>
</dbReference>
<dbReference type="AlphaFoldDB" id="A0A3G8ZEF7"/>
<feature type="domain" description="Type II methyltransferase M.TaqI-like" evidence="6">
    <location>
        <begin position="154"/>
        <end position="304"/>
    </location>
</feature>
<gene>
    <name evidence="7" type="ORF">EIB75_07880</name>
</gene>
<keyword evidence="4" id="KW-0949">S-adenosyl-L-methionine</keyword>
<dbReference type="InterPro" id="IPR050953">
    <property type="entry name" value="N4_N6_ade-DNA_methylase"/>
</dbReference>
<dbReference type="REBASE" id="284207">
    <property type="entry name" value="M.CspH6466ORF7880P"/>
</dbReference>
<evidence type="ECO:0000313" key="7">
    <source>
        <dbReference type="EMBL" id="AZI55165.1"/>
    </source>
</evidence>
<dbReference type="PROSITE" id="PS00092">
    <property type="entry name" value="N6_MTASE"/>
    <property type="match status" value="1"/>
</dbReference>
<dbReference type="EMBL" id="CP034160">
    <property type="protein sequence ID" value="AZI55165.1"/>
    <property type="molecule type" value="Genomic_DNA"/>
</dbReference>
<evidence type="ECO:0000313" key="8">
    <source>
        <dbReference type="Proteomes" id="UP000272316"/>
    </source>
</evidence>
<evidence type="ECO:0000259" key="6">
    <source>
        <dbReference type="Pfam" id="PF07669"/>
    </source>
</evidence>